<evidence type="ECO:0000256" key="3">
    <source>
        <dbReference type="ARBA" id="ARBA00022692"/>
    </source>
</evidence>
<dbReference type="AlphaFoldDB" id="A0A5J5CJ88"/>
<dbReference type="EMBL" id="VOFY01000020">
    <property type="protein sequence ID" value="KAA8582008.1"/>
    <property type="molecule type" value="Genomic_DNA"/>
</dbReference>
<feature type="region of interest" description="Disordered" evidence="6">
    <location>
        <begin position="1"/>
        <end position="61"/>
    </location>
</feature>
<gene>
    <name evidence="8" type="ORF">FQN60_008748</name>
</gene>
<keyword evidence="9" id="KW-1185">Reference proteome</keyword>
<dbReference type="PANTHER" id="PTHR31914:SF2">
    <property type="entry name" value="PROTEIN FAM163A"/>
    <property type="match status" value="1"/>
</dbReference>
<comment type="subcellular location">
    <subcellularLocation>
        <location evidence="1">Membrane</location>
        <topology evidence="1">Single-pass membrane protein</topology>
    </subcellularLocation>
</comment>
<comment type="caution">
    <text evidence="8">The sequence shown here is derived from an EMBL/GenBank/DDBJ whole genome shotgun (WGS) entry which is preliminary data.</text>
</comment>
<evidence type="ECO:0000256" key="1">
    <source>
        <dbReference type="ARBA" id="ARBA00004167"/>
    </source>
</evidence>
<dbReference type="InterPro" id="IPR029379">
    <property type="entry name" value="FAM163"/>
</dbReference>
<proteinExistence type="inferred from homology"/>
<name>A0A5J5CJ88_9PERO</name>
<keyword evidence="4 7" id="KW-1133">Transmembrane helix</keyword>
<sequence>DTVAPTAAPPTPPHRDRRQRVPNRPPGAAPRTQPCPALTLSSRTAASSHPSPALQRGRGCHEISHRPSMAPGWGFAALSRMPNPLDGDFYRAGRMSAGTIVISGGILAGVILLCIVAVLCYCRLQYYCCKKNDSEVDMGSVVGADPLSHFPCNACNALAMDGAAITPVSLDQLDTGSHHNHCPTCSPYTLRSGLTDDMRNGGERLGFHTYYENPSVSLPLSAHPQGSSPLSYCNPTDIFPPPPRPYST</sequence>
<evidence type="ECO:0000256" key="7">
    <source>
        <dbReference type="SAM" id="Phobius"/>
    </source>
</evidence>
<evidence type="ECO:0000256" key="2">
    <source>
        <dbReference type="ARBA" id="ARBA00006760"/>
    </source>
</evidence>
<dbReference type="Pfam" id="PF15069">
    <property type="entry name" value="FAM163"/>
    <property type="match status" value="1"/>
</dbReference>
<keyword evidence="3 7" id="KW-0812">Transmembrane</keyword>
<keyword evidence="5 7" id="KW-0472">Membrane</keyword>
<evidence type="ECO:0000313" key="8">
    <source>
        <dbReference type="EMBL" id="KAA8582008.1"/>
    </source>
</evidence>
<dbReference type="GO" id="GO:0016020">
    <property type="term" value="C:membrane"/>
    <property type="evidence" value="ECO:0007669"/>
    <property type="project" value="UniProtKB-SubCell"/>
</dbReference>
<evidence type="ECO:0000313" key="9">
    <source>
        <dbReference type="Proteomes" id="UP000327493"/>
    </source>
</evidence>
<evidence type="ECO:0000256" key="5">
    <source>
        <dbReference type="ARBA" id="ARBA00023136"/>
    </source>
</evidence>
<feature type="compositionally biased region" description="Low complexity" evidence="6">
    <location>
        <begin position="37"/>
        <end position="48"/>
    </location>
</feature>
<feature type="non-terminal residue" evidence="8">
    <location>
        <position position="248"/>
    </location>
</feature>
<dbReference type="Proteomes" id="UP000327493">
    <property type="component" value="Chromosome 20"/>
</dbReference>
<comment type="similarity">
    <text evidence="2">Belongs to the FAM163 family.</text>
</comment>
<feature type="non-terminal residue" evidence="8">
    <location>
        <position position="1"/>
    </location>
</feature>
<feature type="transmembrane region" description="Helical" evidence="7">
    <location>
        <begin position="100"/>
        <end position="122"/>
    </location>
</feature>
<evidence type="ECO:0000256" key="4">
    <source>
        <dbReference type="ARBA" id="ARBA00022989"/>
    </source>
</evidence>
<reference evidence="8 9" key="1">
    <citation type="submission" date="2019-08" db="EMBL/GenBank/DDBJ databases">
        <title>A chromosome-level genome assembly, high-density linkage maps, and genome scans reveal the genomic architecture of hybrid incompatibilities underlying speciation via character displacement in darters (Percidae: Etheostominae).</title>
        <authorList>
            <person name="Moran R.L."/>
            <person name="Catchen J.M."/>
            <person name="Fuller R.C."/>
        </authorList>
    </citation>
    <scope>NUCLEOTIDE SEQUENCE [LARGE SCALE GENOMIC DNA]</scope>
    <source>
        <strain evidence="8">EspeVRDwgs_2016</strain>
        <tissue evidence="8">Muscle</tissue>
    </source>
</reference>
<dbReference type="InterPro" id="IPR040281">
    <property type="entry name" value="FAM163A"/>
</dbReference>
<organism evidence="8 9">
    <name type="scientific">Etheostoma spectabile</name>
    <name type="common">orangethroat darter</name>
    <dbReference type="NCBI Taxonomy" id="54343"/>
    <lineage>
        <taxon>Eukaryota</taxon>
        <taxon>Metazoa</taxon>
        <taxon>Chordata</taxon>
        <taxon>Craniata</taxon>
        <taxon>Vertebrata</taxon>
        <taxon>Euteleostomi</taxon>
        <taxon>Actinopterygii</taxon>
        <taxon>Neopterygii</taxon>
        <taxon>Teleostei</taxon>
        <taxon>Neoteleostei</taxon>
        <taxon>Acanthomorphata</taxon>
        <taxon>Eupercaria</taxon>
        <taxon>Perciformes</taxon>
        <taxon>Percoidei</taxon>
        <taxon>Percidae</taxon>
        <taxon>Etheostomatinae</taxon>
        <taxon>Etheostoma</taxon>
    </lineage>
</organism>
<accession>A0A5J5CJ88</accession>
<protein>
    <submittedName>
        <fullName evidence="8">Uncharacterized protein</fullName>
    </submittedName>
</protein>
<dbReference type="PANTHER" id="PTHR31914">
    <property type="entry name" value="PROTEIN FAM163A"/>
    <property type="match status" value="1"/>
</dbReference>
<evidence type="ECO:0000256" key="6">
    <source>
        <dbReference type="SAM" id="MobiDB-lite"/>
    </source>
</evidence>